<evidence type="ECO:0000259" key="4">
    <source>
        <dbReference type="SMART" id="SM00875"/>
    </source>
</evidence>
<evidence type="ECO:0000313" key="5">
    <source>
        <dbReference type="EMBL" id="VVC26077.1"/>
    </source>
</evidence>
<dbReference type="InterPro" id="IPR006652">
    <property type="entry name" value="Kelch_1"/>
</dbReference>
<proteinExistence type="predicted"/>
<feature type="region of interest" description="Disordered" evidence="3">
    <location>
        <begin position="536"/>
        <end position="557"/>
    </location>
</feature>
<organism evidence="5 6">
    <name type="scientific">Cinara cedri</name>
    <dbReference type="NCBI Taxonomy" id="506608"/>
    <lineage>
        <taxon>Eukaryota</taxon>
        <taxon>Metazoa</taxon>
        <taxon>Ecdysozoa</taxon>
        <taxon>Arthropoda</taxon>
        <taxon>Hexapoda</taxon>
        <taxon>Insecta</taxon>
        <taxon>Pterygota</taxon>
        <taxon>Neoptera</taxon>
        <taxon>Paraneoptera</taxon>
        <taxon>Hemiptera</taxon>
        <taxon>Sternorrhyncha</taxon>
        <taxon>Aphidomorpha</taxon>
        <taxon>Aphidoidea</taxon>
        <taxon>Aphididae</taxon>
        <taxon>Lachninae</taxon>
        <taxon>Cinara</taxon>
    </lineage>
</organism>
<sequence>MVTTKVRVMNRDNKRGVRTQRTRGGILKFTRERRKEESIEPSSSLEKNRVLADTLLSANESRERKAENDAALSISQDPEAVYGSQSTEENPNIERIKEHDFYFGQLADASYKFIIKEFTLVSETTDELMKLSKDEFESIIEDNQLNVKHEECVWDVLVKWVDVDPEIRKNDLVSLLPKVRFGLMDSKYFIDNVKDHRYIQNRADCRPYIIETLKFLYDLQLTSTDTKMMAPMLARPRYPVEVLFVIGGWSGGSPTSAIEAYDTKSDRWTRVTDEDPFGPRAYHGTIVMNHYIYVFGGFDGLEYFSSCRKFNTETGTWEEVAPMNSKRCYVSVVLLDGFIYAMGGFDGHHRLNSAEKYDFKRNQWTMIKPMNAQRSDACAAVLNGKIYITGGFNGQECMNTAECYSADADEWSGMPSMTSRRSGVSCVAYHGRLYVLGGYNGLARMNDGEKFDPATNRWSPVADMCNPRSNFGVEVLDDMIFVTGGFNGITTIASVECYNDRADEWFEAKNMQIFRSALSSCVVRNLPNVEYYMPEDRDKLSQDSPRNLERNSRVGRPVGRARGRQRVTIKFNNAYRIRICV</sequence>
<dbReference type="Pfam" id="PF01344">
    <property type="entry name" value="Kelch_1"/>
    <property type="match status" value="2"/>
</dbReference>
<reference evidence="5 6" key="1">
    <citation type="submission" date="2019-08" db="EMBL/GenBank/DDBJ databases">
        <authorList>
            <person name="Alioto T."/>
            <person name="Alioto T."/>
            <person name="Gomez Garrido J."/>
        </authorList>
    </citation>
    <scope>NUCLEOTIDE SEQUENCE [LARGE SCALE GENOMIC DNA]</scope>
</reference>
<dbReference type="Pfam" id="PF07707">
    <property type="entry name" value="BACK"/>
    <property type="match status" value="1"/>
</dbReference>
<evidence type="ECO:0000256" key="3">
    <source>
        <dbReference type="SAM" id="MobiDB-lite"/>
    </source>
</evidence>
<evidence type="ECO:0000256" key="2">
    <source>
        <dbReference type="ARBA" id="ARBA00022737"/>
    </source>
</evidence>
<keyword evidence="2" id="KW-0677">Repeat</keyword>
<dbReference type="Proteomes" id="UP000325440">
    <property type="component" value="Unassembled WGS sequence"/>
</dbReference>
<dbReference type="Gene3D" id="2.120.10.80">
    <property type="entry name" value="Kelch-type beta propeller"/>
    <property type="match status" value="1"/>
</dbReference>
<dbReference type="Gene3D" id="1.25.40.420">
    <property type="match status" value="1"/>
</dbReference>
<dbReference type="Pfam" id="PF24681">
    <property type="entry name" value="Kelch_KLHDC2_KLHL20_DRC7"/>
    <property type="match status" value="1"/>
</dbReference>
<gene>
    <name evidence="5" type="ORF">CINCED_3A006741</name>
</gene>
<dbReference type="EMBL" id="CABPRJ010000024">
    <property type="protein sequence ID" value="VVC26077.1"/>
    <property type="molecule type" value="Genomic_DNA"/>
</dbReference>
<feature type="compositionally biased region" description="Basic and acidic residues" evidence="3">
    <location>
        <begin position="536"/>
        <end position="552"/>
    </location>
</feature>
<protein>
    <submittedName>
        <fullName evidence="5">Kelch repeat type 1,Kelch-type beta propeller,BTB-kelch protein,BTB/Kelch-associated</fullName>
    </submittedName>
</protein>
<evidence type="ECO:0000313" key="6">
    <source>
        <dbReference type="Proteomes" id="UP000325440"/>
    </source>
</evidence>
<dbReference type="SUPFAM" id="SSF117281">
    <property type="entry name" value="Kelch motif"/>
    <property type="match status" value="1"/>
</dbReference>
<feature type="domain" description="BACK" evidence="4">
    <location>
        <begin position="90"/>
        <end position="194"/>
    </location>
</feature>
<evidence type="ECO:0000256" key="1">
    <source>
        <dbReference type="ARBA" id="ARBA00022441"/>
    </source>
</evidence>
<accession>A0A5E4M6K8</accession>
<dbReference type="InterPro" id="IPR015915">
    <property type="entry name" value="Kelch-typ_b-propeller"/>
</dbReference>
<name>A0A5E4M6K8_9HEMI</name>
<keyword evidence="6" id="KW-1185">Reference proteome</keyword>
<keyword evidence="1" id="KW-0880">Kelch repeat</keyword>
<dbReference type="OrthoDB" id="191037at2759"/>
<dbReference type="SMART" id="SM00612">
    <property type="entry name" value="Kelch"/>
    <property type="match status" value="6"/>
</dbReference>
<dbReference type="PANTHER" id="PTHR24412">
    <property type="entry name" value="KELCH PROTEIN"/>
    <property type="match status" value="1"/>
</dbReference>
<dbReference type="AlphaFoldDB" id="A0A5E4M6K8"/>
<dbReference type="InterPro" id="IPR011705">
    <property type="entry name" value="BACK"/>
</dbReference>
<dbReference type="SMART" id="SM00875">
    <property type="entry name" value="BACK"/>
    <property type="match status" value="1"/>
</dbReference>
<dbReference type="PANTHER" id="PTHR24412:SF172">
    <property type="entry name" value="KELCH-LIKE PROTEIN 10"/>
    <property type="match status" value="1"/>
</dbReference>
<feature type="region of interest" description="Disordered" evidence="3">
    <location>
        <begin position="59"/>
        <end position="90"/>
    </location>
</feature>